<accession>A0A918UUT4</accession>
<dbReference type="InterPro" id="IPR036163">
    <property type="entry name" value="HMA_dom_sf"/>
</dbReference>
<organism evidence="1 2">
    <name type="scientific">Echinicola pacifica</name>
    <dbReference type="NCBI Taxonomy" id="346377"/>
    <lineage>
        <taxon>Bacteria</taxon>
        <taxon>Pseudomonadati</taxon>
        <taxon>Bacteroidota</taxon>
        <taxon>Cytophagia</taxon>
        <taxon>Cytophagales</taxon>
        <taxon>Cyclobacteriaceae</taxon>
        <taxon>Echinicola</taxon>
    </lineage>
</organism>
<dbReference type="RefSeq" id="WP_018475495.1">
    <property type="nucleotide sequence ID" value="NZ_BMWX01000005.1"/>
</dbReference>
<reference evidence="1" key="1">
    <citation type="journal article" date="2014" name="Int. J. Syst. Evol. Microbiol.">
        <title>Complete genome sequence of Corynebacterium casei LMG S-19264T (=DSM 44701T), isolated from a smear-ripened cheese.</title>
        <authorList>
            <consortium name="US DOE Joint Genome Institute (JGI-PGF)"/>
            <person name="Walter F."/>
            <person name="Albersmeier A."/>
            <person name="Kalinowski J."/>
            <person name="Ruckert C."/>
        </authorList>
    </citation>
    <scope>NUCLEOTIDE SEQUENCE</scope>
    <source>
        <strain evidence="1">KCTC 12368</strain>
    </source>
</reference>
<evidence type="ECO:0008006" key="3">
    <source>
        <dbReference type="Google" id="ProtNLM"/>
    </source>
</evidence>
<proteinExistence type="predicted"/>
<name>A0A918UUT4_9BACT</name>
<reference evidence="1" key="2">
    <citation type="submission" date="2020-09" db="EMBL/GenBank/DDBJ databases">
        <authorList>
            <person name="Sun Q."/>
            <person name="Kim S."/>
        </authorList>
    </citation>
    <scope>NUCLEOTIDE SEQUENCE</scope>
    <source>
        <strain evidence="1">KCTC 12368</strain>
    </source>
</reference>
<dbReference type="CDD" id="cd00371">
    <property type="entry name" value="HMA"/>
    <property type="match status" value="1"/>
</dbReference>
<comment type="caution">
    <text evidence="1">The sequence shown here is derived from an EMBL/GenBank/DDBJ whole genome shotgun (WGS) entry which is preliminary data.</text>
</comment>
<dbReference type="SUPFAM" id="SSF55008">
    <property type="entry name" value="HMA, heavy metal-associated domain"/>
    <property type="match status" value="1"/>
</dbReference>
<protein>
    <recommendedName>
        <fullName evidence="3">Copper chaperone CopZ</fullName>
    </recommendedName>
</protein>
<dbReference type="Gene3D" id="3.30.70.100">
    <property type="match status" value="1"/>
</dbReference>
<dbReference type="Proteomes" id="UP000619457">
    <property type="component" value="Unassembled WGS sequence"/>
</dbReference>
<sequence>MKKFKTNLKCGACINAVKPELEKLDIDSWEVDLKDPERVLSLQGAATAEEVKGALAKAGYTAEAI</sequence>
<keyword evidence="2" id="KW-1185">Reference proteome</keyword>
<evidence type="ECO:0000313" key="2">
    <source>
        <dbReference type="Proteomes" id="UP000619457"/>
    </source>
</evidence>
<gene>
    <name evidence="1" type="ORF">GCM10007049_31190</name>
</gene>
<dbReference type="InterPro" id="IPR006121">
    <property type="entry name" value="HMA_dom"/>
</dbReference>
<dbReference type="AlphaFoldDB" id="A0A918UUT4"/>
<evidence type="ECO:0000313" key="1">
    <source>
        <dbReference type="EMBL" id="GGZ35527.1"/>
    </source>
</evidence>
<dbReference type="EMBL" id="BMWX01000005">
    <property type="protein sequence ID" value="GGZ35527.1"/>
    <property type="molecule type" value="Genomic_DNA"/>
</dbReference>
<dbReference type="GO" id="GO:0046872">
    <property type="term" value="F:metal ion binding"/>
    <property type="evidence" value="ECO:0007669"/>
    <property type="project" value="InterPro"/>
</dbReference>